<dbReference type="InterPro" id="IPR003675">
    <property type="entry name" value="Rce1/LyrA-like_dom"/>
</dbReference>
<dbReference type="Pfam" id="PF02517">
    <property type="entry name" value="Rce1-like"/>
    <property type="match status" value="1"/>
</dbReference>
<dbReference type="Proteomes" id="UP000316541">
    <property type="component" value="Unassembled WGS sequence"/>
</dbReference>
<feature type="transmembrane region" description="Helical" evidence="1">
    <location>
        <begin position="218"/>
        <end position="237"/>
    </location>
</feature>
<reference evidence="3 4" key="1">
    <citation type="submission" date="2019-07" db="EMBL/GenBank/DDBJ databases">
        <title>Microbispora hainanensis DSM 45428.</title>
        <authorList>
            <person name="Thawai C."/>
        </authorList>
    </citation>
    <scope>NUCLEOTIDE SEQUENCE [LARGE SCALE GENOMIC DNA]</scope>
    <source>
        <strain evidence="3 4">DSM 45428</strain>
    </source>
</reference>
<dbReference type="PANTHER" id="PTHR35797:SF1">
    <property type="entry name" value="PROTEASE"/>
    <property type="match status" value="1"/>
</dbReference>
<gene>
    <name evidence="3" type="ORF">FLX08_23635</name>
</gene>
<feature type="transmembrane region" description="Helical" evidence="1">
    <location>
        <begin position="150"/>
        <end position="171"/>
    </location>
</feature>
<dbReference type="EMBL" id="VIRM01000031">
    <property type="protein sequence ID" value="TQS18539.1"/>
    <property type="molecule type" value="Genomic_DNA"/>
</dbReference>
<evidence type="ECO:0000259" key="2">
    <source>
        <dbReference type="Pfam" id="PF02517"/>
    </source>
</evidence>
<evidence type="ECO:0000313" key="4">
    <source>
        <dbReference type="Proteomes" id="UP000316541"/>
    </source>
</evidence>
<feature type="domain" description="CAAX prenyl protease 2/Lysostaphin resistance protein A-like" evidence="2">
    <location>
        <begin position="184"/>
        <end position="281"/>
    </location>
</feature>
<dbReference type="PANTHER" id="PTHR35797">
    <property type="entry name" value="PROTEASE-RELATED"/>
    <property type="match status" value="1"/>
</dbReference>
<feature type="transmembrane region" description="Helical" evidence="1">
    <location>
        <begin position="102"/>
        <end position="120"/>
    </location>
</feature>
<protein>
    <submittedName>
        <fullName evidence="3">CPBP family intramembrane metalloprotease</fullName>
    </submittedName>
</protein>
<comment type="caution">
    <text evidence="3">The sequence shown here is derived from an EMBL/GenBank/DDBJ whole genome shotgun (WGS) entry which is preliminary data.</text>
</comment>
<keyword evidence="3" id="KW-0378">Hydrolase</keyword>
<organism evidence="3 4">
    <name type="scientific">Microbispora hainanensis</name>
    <dbReference type="NCBI Taxonomy" id="568844"/>
    <lineage>
        <taxon>Bacteria</taxon>
        <taxon>Bacillati</taxon>
        <taxon>Actinomycetota</taxon>
        <taxon>Actinomycetes</taxon>
        <taxon>Streptosporangiales</taxon>
        <taxon>Streptosporangiaceae</taxon>
        <taxon>Microbispora</taxon>
    </lineage>
</organism>
<keyword evidence="3" id="KW-0482">Metalloprotease</keyword>
<dbReference type="GO" id="GO:0004175">
    <property type="term" value="F:endopeptidase activity"/>
    <property type="evidence" value="ECO:0007669"/>
    <property type="project" value="UniProtKB-ARBA"/>
</dbReference>
<dbReference type="InterPro" id="IPR042150">
    <property type="entry name" value="MmRce1-like"/>
</dbReference>
<dbReference type="AlphaFoldDB" id="A0A544YP48"/>
<keyword evidence="1" id="KW-1133">Transmembrane helix</keyword>
<keyword evidence="3" id="KW-0645">Protease</keyword>
<name>A0A544YP48_9ACTN</name>
<sequence>MRPATMELQRRLRGPGCGRTAGNTARITVRVVRAAHLHVFGCVRGSLRGGGRRRRPWFEERRVSGWTEPDHRSPVRLIALTFALSVPFWLAGAVAGRLSETLPVSALMACCPLLAAMLLVRRHEPRGAVKRLLQRVVDWRAAPRPGRWHALAIALPLGVMAGSYAVMVLLGRSLPGLRVSLVEVPLLFAVFLVAAACEEAGWTAYATDPLSARWGPPVTGVILGVTWAVWHIVPYAQAGHGPLWIAGQCLYTVALRVVIVWLYLHSTSVLTAVVCHAASNVGWSLFPGSHYDPVVTGGIAIVVALLVVTAWPRPFSR</sequence>
<evidence type="ECO:0000313" key="3">
    <source>
        <dbReference type="EMBL" id="TQS18539.1"/>
    </source>
</evidence>
<accession>A0A544YP48</accession>
<feature type="transmembrane region" description="Helical" evidence="1">
    <location>
        <begin position="294"/>
        <end position="311"/>
    </location>
</feature>
<dbReference type="GO" id="GO:0080120">
    <property type="term" value="P:CAAX-box protein maturation"/>
    <property type="evidence" value="ECO:0007669"/>
    <property type="project" value="UniProtKB-ARBA"/>
</dbReference>
<feature type="transmembrane region" description="Helical" evidence="1">
    <location>
        <begin position="77"/>
        <end position="96"/>
    </location>
</feature>
<proteinExistence type="predicted"/>
<dbReference type="GO" id="GO:0008237">
    <property type="term" value="F:metallopeptidase activity"/>
    <property type="evidence" value="ECO:0007669"/>
    <property type="project" value="UniProtKB-KW"/>
</dbReference>
<keyword evidence="1" id="KW-0472">Membrane</keyword>
<dbReference type="GO" id="GO:0006508">
    <property type="term" value="P:proteolysis"/>
    <property type="evidence" value="ECO:0007669"/>
    <property type="project" value="UniProtKB-KW"/>
</dbReference>
<keyword evidence="1" id="KW-0812">Transmembrane</keyword>
<evidence type="ECO:0000256" key="1">
    <source>
        <dbReference type="SAM" id="Phobius"/>
    </source>
</evidence>